<keyword evidence="2 3" id="KW-0808">Transferase</keyword>
<sequence length="74" mass="8312">MLAHLPMFAHPNPKKVLIIGGGDGGILREVLKHAEVEHVTMCEIDRVVIDASKRYVHACNLLLFQDNFHLRALV</sequence>
<dbReference type="Pfam" id="PF01564">
    <property type="entry name" value="Spermine_synth"/>
    <property type="match status" value="1"/>
</dbReference>
<dbReference type="AlphaFoldDB" id="A0A2G9U7H4"/>
<accession>A0A2G9U7H4</accession>
<evidence type="ECO:0000256" key="3">
    <source>
        <dbReference type="PROSITE-ProRule" id="PRU00354"/>
    </source>
</evidence>
<proteinExistence type="inferred from homology"/>
<dbReference type="PROSITE" id="PS51006">
    <property type="entry name" value="PABS_2"/>
    <property type="match status" value="1"/>
</dbReference>
<keyword evidence="6" id="KW-1185">Reference proteome</keyword>
<protein>
    <recommendedName>
        <fullName evidence="4">PABS domain-containing protein</fullName>
    </recommendedName>
</protein>
<dbReference type="InterPro" id="IPR030373">
    <property type="entry name" value="PABS_CS"/>
</dbReference>
<reference evidence="5 6" key="1">
    <citation type="submission" date="2015-09" db="EMBL/GenBank/DDBJ databases">
        <title>Draft genome of the parasitic nematode Teladorsagia circumcincta isolate WARC Sus (inbred).</title>
        <authorList>
            <person name="Mitreva M."/>
        </authorList>
    </citation>
    <scope>NUCLEOTIDE SEQUENCE [LARGE SCALE GENOMIC DNA]</scope>
    <source>
        <strain evidence="5 6">S</strain>
    </source>
</reference>
<dbReference type="InterPro" id="IPR029063">
    <property type="entry name" value="SAM-dependent_MTases_sf"/>
</dbReference>
<evidence type="ECO:0000313" key="5">
    <source>
        <dbReference type="EMBL" id="PIO66227.1"/>
    </source>
</evidence>
<dbReference type="GO" id="GO:0005829">
    <property type="term" value="C:cytosol"/>
    <property type="evidence" value="ECO:0007669"/>
    <property type="project" value="TreeGrafter"/>
</dbReference>
<dbReference type="SUPFAM" id="SSF53335">
    <property type="entry name" value="S-adenosyl-L-methionine-dependent methyltransferases"/>
    <property type="match status" value="1"/>
</dbReference>
<feature type="domain" description="PABS" evidence="4">
    <location>
        <begin position="1"/>
        <end position="74"/>
    </location>
</feature>
<dbReference type="PANTHER" id="PTHR11558:SF11">
    <property type="entry name" value="SPERMIDINE SYNTHASE"/>
    <property type="match status" value="1"/>
</dbReference>
<dbReference type="GO" id="GO:0008295">
    <property type="term" value="P:spermidine biosynthetic process"/>
    <property type="evidence" value="ECO:0007669"/>
    <property type="project" value="TreeGrafter"/>
</dbReference>
<gene>
    <name evidence="5" type="ORF">TELCIR_12065</name>
</gene>
<keyword evidence="3" id="KW-0620">Polyamine biosynthesis</keyword>
<evidence type="ECO:0000259" key="4">
    <source>
        <dbReference type="PROSITE" id="PS51006"/>
    </source>
</evidence>
<dbReference type="GO" id="GO:0004766">
    <property type="term" value="F:spermidine synthase activity"/>
    <property type="evidence" value="ECO:0007669"/>
    <property type="project" value="TreeGrafter"/>
</dbReference>
<dbReference type="OrthoDB" id="38125at2759"/>
<dbReference type="PROSITE" id="PS01330">
    <property type="entry name" value="PABS_1"/>
    <property type="match status" value="1"/>
</dbReference>
<dbReference type="Proteomes" id="UP000230423">
    <property type="component" value="Unassembled WGS sequence"/>
</dbReference>
<dbReference type="InterPro" id="IPR001045">
    <property type="entry name" value="Spermi_synthase"/>
</dbReference>
<dbReference type="Gene3D" id="3.40.50.150">
    <property type="entry name" value="Vaccinia Virus protein VP39"/>
    <property type="match status" value="1"/>
</dbReference>
<dbReference type="InterPro" id="IPR030374">
    <property type="entry name" value="PABS"/>
</dbReference>
<evidence type="ECO:0000256" key="1">
    <source>
        <dbReference type="ARBA" id="ARBA00007867"/>
    </source>
</evidence>
<evidence type="ECO:0000256" key="2">
    <source>
        <dbReference type="ARBA" id="ARBA00022679"/>
    </source>
</evidence>
<name>A0A2G9U7H4_TELCI</name>
<comment type="similarity">
    <text evidence="1">Belongs to the spermidine/spermine synthase family.</text>
</comment>
<evidence type="ECO:0000313" key="6">
    <source>
        <dbReference type="Proteomes" id="UP000230423"/>
    </source>
</evidence>
<comment type="caution">
    <text evidence="3">Lacks conserved residue(s) required for the propagation of feature annotation.</text>
</comment>
<dbReference type="PANTHER" id="PTHR11558">
    <property type="entry name" value="SPERMIDINE/SPERMINE SYNTHASE"/>
    <property type="match status" value="1"/>
</dbReference>
<organism evidence="5 6">
    <name type="scientific">Teladorsagia circumcincta</name>
    <name type="common">Brown stomach worm</name>
    <name type="synonym">Ostertagia circumcincta</name>
    <dbReference type="NCBI Taxonomy" id="45464"/>
    <lineage>
        <taxon>Eukaryota</taxon>
        <taxon>Metazoa</taxon>
        <taxon>Ecdysozoa</taxon>
        <taxon>Nematoda</taxon>
        <taxon>Chromadorea</taxon>
        <taxon>Rhabditida</taxon>
        <taxon>Rhabditina</taxon>
        <taxon>Rhabditomorpha</taxon>
        <taxon>Strongyloidea</taxon>
        <taxon>Trichostrongylidae</taxon>
        <taxon>Teladorsagia</taxon>
    </lineage>
</organism>
<dbReference type="EMBL" id="KZ348410">
    <property type="protein sequence ID" value="PIO66227.1"/>
    <property type="molecule type" value="Genomic_DNA"/>
</dbReference>